<dbReference type="GO" id="GO:0016020">
    <property type="term" value="C:membrane"/>
    <property type="evidence" value="ECO:0007669"/>
    <property type="project" value="UniProtKB-SubCell"/>
</dbReference>
<keyword evidence="6" id="KW-1133">Transmembrane helix</keyword>
<proteinExistence type="predicted"/>
<comment type="subcellular location">
    <subcellularLocation>
        <location evidence="1">Membrane</location>
        <topology evidence="1">Single-pass type II membrane protein</topology>
    </subcellularLocation>
</comment>
<name>A0AAD5D0Q5_AMBAR</name>
<sequence>IDRTATIKHKKIFVDYAQLNCEKAWAFPLAITSIVCLFLLATCLNMGLIPPLYKINSFFPLFTTRVSLNHSIPHFAEQKLKPPYLQSRSSTPRFAYLISGSKGDLNKLWRTLRASYHPWNYYVVHLDLESEPDERMELASRVEKDPMFAEVGNVYMIMKANMVTYRGPTMVANTLHACAILLKRNKDWDWFINLSASDYPLVTQDDLLSAFRNLNRDWNFLEHTSELGWKEDQRAMPLMVDPGLYQNKKSDIFWVHPDRPLPTSFKLFTGKFLHNPIAFVCRILHMGLG</sequence>
<reference evidence="7" key="1">
    <citation type="submission" date="2022-06" db="EMBL/GenBank/DDBJ databases">
        <title>Uncovering the hologenomic basis of an extraordinary plant invasion.</title>
        <authorList>
            <person name="Bieker V.C."/>
            <person name="Martin M.D."/>
            <person name="Gilbert T."/>
            <person name="Hodgins K."/>
            <person name="Battlay P."/>
            <person name="Petersen B."/>
            <person name="Wilson J."/>
        </authorList>
    </citation>
    <scope>NUCLEOTIDE SEQUENCE</scope>
    <source>
        <strain evidence="7">AA19_3_7</strain>
        <tissue evidence="7">Leaf</tissue>
    </source>
</reference>
<keyword evidence="2" id="KW-0328">Glycosyltransferase</keyword>
<evidence type="ECO:0000256" key="5">
    <source>
        <dbReference type="ARBA" id="ARBA00023180"/>
    </source>
</evidence>
<keyword evidence="5" id="KW-0325">Glycoprotein</keyword>
<feature type="non-terminal residue" evidence="7">
    <location>
        <position position="289"/>
    </location>
</feature>
<dbReference type="Pfam" id="PF02485">
    <property type="entry name" value="Branch"/>
    <property type="match status" value="1"/>
</dbReference>
<evidence type="ECO:0000313" key="8">
    <source>
        <dbReference type="Proteomes" id="UP001206925"/>
    </source>
</evidence>
<dbReference type="GO" id="GO:0015020">
    <property type="term" value="F:glucuronosyltransferase activity"/>
    <property type="evidence" value="ECO:0007669"/>
    <property type="project" value="InterPro"/>
</dbReference>
<dbReference type="Proteomes" id="UP001206925">
    <property type="component" value="Unassembled WGS sequence"/>
</dbReference>
<evidence type="ECO:0000256" key="3">
    <source>
        <dbReference type="ARBA" id="ARBA00022679"/>
    </source>
</evidence>
<evidence type="ECO:0000256" key="4">
    <source>
        <dbReference type="ARBA" id="ARBA00023136"/>
    </source>
</evidence>
<evidence type="ECO:0000256" key="6">
    <source>
        <dbReference type="SAM" id="Phobius"/>
    </source>
</evidence>
<evidence type="ECO:0000313" key="7">
    <source>
        <dbReference type="EMBL" id="KAI7750952.1"/>
    </source>
</evidence>
<protein>
    <submittedName>
        <fullName evidence="7">Uncharacterized protein</fullName>
    </submittedName>
</protein>
<accession>A0AAD5D0Q5</accession>
<dbReference type="PANTHER" id="PTHR45719">
    <property type="entry name" value="GLYCOSYLTRANSFERASE"/>
    <property type="match status" value="1"/>
</dbReference>
<gene>
    <name evidence="7" type="ORF">M8C21_009814</name>
</gene>
<evidence type="ECO:0000256" key="1">
    <source>
        <dbReference type="ARBA" id="ARBA00004606"/>
    </source>
</evidence>
<keyword evidence="4 6" id="KW-0472">Membrane</keyword>
<comment type="caution">
    <text evidence="7">The sequence shown here is derived from an EMBL/GenBank/DDBJ whole genome shotgun (WGS) entry which is preliminary data.</text>
</comment>
<dbReference type="InterPro" id="IPR044610">
    <property type="entry name" value="GLCAT14A/B/C"/>
</dbReference>
<feature type="transmembrane region" description="Helical" evidence="6">
    <location>
        <begin position="25"/>
        <end position="49"/>
    </location>
</feature>
<keyword evidence="6" id="KW-0812">Transmembrane</keyword>
<keyword evidence="8" id="KW-1185">Reference proteome</keyword>
<dbReference type="InterPro" id="IPR003406">
    <property type="entry name" value="Glyco_trans_14"/>
</dbReference>
<dbReference type="AlphaFoldDB" id="A0AAD5D0Q5"/>
<dbReference type="PANTHER" id="PTHR45719:SF27">
    <property type="entry name" value="GLYCOSYL TRANSFERASE, FAMILY 14"/>
    <property type="match status" value="1"/>
</dbReference>
<dbReference type="EMBL" id="JAMZMK010006045">
    <property type="protein sequence ID" value="KAI7750952.1"/>
    <property type="molecule type" value="Genomic_DNA"/>
</dbReference>
<keyword evidence="3" id="KW-0808">Transferase</keyword>
<evidence type="ECO:0000256" key="2">
    <source>
        <dbReference type="ARBA" id="ARBA00022676"/>
    </source>
</evidence>
<organism evidence="7 8">
    <name type="scientific">Ambrosia artemisiifolia</name>
    <name type="common">Common ragweed</name>
    <dbReference type="NCBI Taxonomy" id="4212"/>
    <lineage>
        <taxon>Eukaryota</taxon>
        <taxon>Viridiplantae</taxon>
        <taxon>Streptophyta</taxon>
        <taxon>Embryophyta</taxon>
        <taxon>Tracheophyta</taxon>
        <taxon>Spermatophyta</taxon>
        <taxon>Magnoliopsida</taxon>
        <taxon>eudicotyledons</taxon>
        <taxon>Gunneridae</taxon>
        <taxon>Pentapetalae</taxon>
        <taxon>asterids</taxon>
        <taxon>campanulids</taxon>
        <taxon>Asterales</taxon>
        <taxon>Asteraceae</taxon>
        <taxon>Asteroideae</taxon>
        <taxon>Heliantheae alliance</taxon>
        <taxon>Heliantheae</taxon>
        <taxon>Ambrosia</taxon>
    </lineage>
</organism>